<accession>A0A4U1BNW6</accession>
<dbReference type="AlphaFoldDB" id="A0A4U1BNW6"/>
<dbReference type="PANTHER" id="PTHR34719">
    <property type="entry name" value="NICKEL-RESPONSIVE REGULATOR"/>
    <property type="match status" value="1"/>
</dbReference>
<organism evidence="7 8">
    <name type="scientific">Ferrimonas aestuarii</name>
    <dbReference type="NCBI Taxonomy" id="2569539"/>
    <lineage>
        <taxon>Bacteria</taxon>
        <taxon>Pseudomonadati</taxon>
        <taxon>Pseudomonadota</taxon>
        <taxon>Gammaproteobacteria</taxon>
        <taxon>Alteromonadales</taxon>
        <taxon>Ferrimonadaceae</taxon>
        <taxon>Ferrimonas</taxon>
    </lineage>
</organism>
<dbReference type="Pfam" id="PF08753">
    <property type="entry name" value="NikR_C"/>
    <property type="match status" value="1"/>
</dbReference>
<dbReference type="EMBL" id="SWCJ01000004">
    <property type="protein sequence ID" value="TKB56065.1"/>
    <property type="molecule type" value="Genomic_DNA"/>
</dbReference>
<dbReference type="InterPro" id="IPR027271">
    <property type="entry name" value="Acetolactate_synth/TF_NikR_C"/>
</dbReference>
<feature type="domain" description="Ribbon-helix-helix protein CopG" evidence="5">
    <location>
        <begin position="4"/>
        <end position="42"/>
    </location>
</feature>
<comment type="similarity">
    <text evidence="1">Belongs to the transcriptional regulatory CopG/NikR family.</text>
</comment>
<evidence type="ECO:0000256" key="3">
    <source>
        <dbReference type="ARBA" id="ARBA00023125"/>
    </source>
</evidence>
<protein>
    <submittedName>
        <fullName evidence="7">Nickel-responsive transcriptional regulator NikR</fullName>
    </submittedName>
</protein>
<dbReference type="InterPro" id="IPR045865">
    <property type="entry name" value="ACT-like_dom_sf"/>
</dbReference>
<dbReference type="GO" id="GO:0006355">
    <property type="term" value="P:regulation of DNA-templated transcription"/>
    <property type="evidence" value="ECO:0007669"/>
    <property type="project" value="InterPro"/>
</dbReference>
<evidence type="ECO:0000256" key="2">
    <source>
        <dbReference type="ARBA" id="ARBA00023015"/>
    </source>
</evidence>
<evidence type="ECO:0000313" key="8">
    <source>
        <dbReference type="Proteomes" id="UP000305675"/>
    </source>
</evidence>
<keyword evidence="4" id="KW-0804">Transcription</keyword>
<dbReference type="NCBIfam" id="NF002815">
    <property type="entry name" value="PRK02967.1"/>
    <property type="match status" value="1"/>
</dbReference>
<dbReference type="InterPro" id="IPR002145">
    <property type="entry name" value="CopG"/>
</dbReference>
<dbReference type="SUPFAM" id="SSF47598">
    <property type="entry name" value="Ribbon-helix-helix"/>
    <property type="match status" value="1"/>
</dbReference>
<evidence type="ECO:0000256" key="4">
    <source>
        <dbReference type="ARBA" id="ARBA00023163"/>
    </source>
</evidence>
<dbReference type="InterPro" id="IPR050192">
    <property type="entry name" value="CopG/NikR_regulator"/>
</dbReference>
<dbReference type="InterPro" id="IPR014864">
    <property type="entry name" value="TF_NikR_Ni-bd_C"/>
</dbReference>
<dbReference type="CDD" id="cd22231">
    <property type="entry name" value="RHH_NikR_HicB-like"/>
    <property type="match status" value="1"/>
</dbReference>
<proteinExistence type="inferred from homology"/>
<dbReference type="RefSeq" id="WP_136862794.1">
    <property type="nucleotide sequence ID" value="NZ_SWCJ01000004.1"/>
</dbReference>
<evidence type="ECO:0000313" key="7">
    <source>
        <dbReference type="EMBL" id="TKB56065.1"/>
    </source>
</evidence>
<dbReference type="Pfam" id="PF01402">
    <property type="entry name" value="RHH_1"/>
    <property type="match status" value="1"/>
</dbReference>
<name>A0A4U1BNW6_9GAMM</name>
<dbReference type="InterPro" id="IPR013321">
    <property type="entry name" value="Arc_rbn_hlx_hlx"/>
</dbReference>
<gene>
    <name evidence="7" type="primary">nikR</name>
    <name evidence="7" type="ORF">FCL42_07565</name>
</gene>
<evidence type="ECO:0000259" key="6">
    <source>
        <dbReference type="Pfam" id="PF08753"/>
    </source>
</evidence>
<comment type="caution">
    <text evidence="7">The sequence shown here is derived from an EMBL/GenBank/DDBJ whole genome shotgun (WGS) entry which is preliminary data.</text>
</comment>
<dbReference type="InterPro" id="IPR010985">
    <property type="entry name" value="Ribbon_hlx_hlx"/>
</dbReference>
<dbReference type="GO" id="GO:0003677">
    <property type="term" value="F:DNA binding"/>
    <property type="evidence" value="ECO:0007669"/>
    <property type="project" value="UniProtKB-KW"/>
</dbReference>
<evidence type="ECO:0000256" key="1">
    <source>
        <dbReference type="ARBA" id="ARBA00008478"/>
    </source>
</evidence>
<dbReference type="Proteomes" id="UP000305675">
    <property type="component" value="Unassembled WGS sequence"/>
</dbReference>
<dbReference type="Gene3D" id="1.10.1220.10">
    <property type="entry name" value="Met repressor-like"/>
    <property type="match status" value="1"/>
</dbReference>
<dbReference type="OrthoDB" id="9806294at2"/>
<sequence length="141" mass="16028">MTTERITVSLDSALLADFDLMAEQGSYRNRSELFRDMVRERRADNLIQAQPEMACMANLSYVFDTRKRTLMTRLMENLHQHHQIVRATQVVCLDDHFRMESVVLTGAAEALQEFANLQLSESGVMNGCLHLVPMMGGFSDS</sequence>
<dbReference type="Gene3D" id="3.30.70.1150">
    <property type="entry name" value="ACT-like. Chain A, domain 2"/>
    <property type="match status" value="1"/>
</dbReference>
<reference evidence="7 8" key="1">
    <citation type="submission" date="2019-04" db="EMBL/GenBank/DDBJ databases">
        <authorList>
            <person name="Hwang J.C."/>
        </authorList>
    </citation>
    <scope>NUCLEOTIDE SEQUENCE [LARGE SCALE GENOMIC DNA]</scope>
    <source>
        <strain evidence="7 8">IMCC35002</strain>
    </source>
</reference>
<keyword evidence="2" id="KW-0805">Transcription regulation</keyword>
<evidence type="ECO:0000259" key="5">
    <source>
        <dbReference type="Pfam" id="PF01402"/>
    </source>
</evidence>
<dbReference type="PANTHER" id="PTHR34719:SF2">
    <property type="entry name" value="NICKEL-RESPONSIVE REGULATOR"/>
    <property type="match status" value="1"/>
</dbReference>
<keyword evidence="3" id="KW-0238">DNA-binding</keyword>
<feature type="domain" description="Transcription factor NikR nickel binding C-terminal" evidence="6">
    <location>
        <begin position="56"/>
        <end position="132"/>
    </location>
</feature>
<dbReference type="SUPFAM" id="SSF55021">
    <property type="entry name" value="ACT-like"/>
    <property type="match status" value="1"/>
</dbReference>
<keyword evidence="8" id="KW-1185">Reference proteome</keyword>